<keyword evidence="1" id="KW-0808">Transferase</keyword>
<dbReference type="InterPro" id="IPR050680">
    <property type="entry name" value="YpeA/RimI_acetyltransf"/>
</dbReference>
<organism evidence="1 2">
    <name type="scientific">Streptacidiphilus alkalitolerans</name>
    <dbReference type="NCBI Taxonomy" id="3342712"/>
    <lineage>
        <taxon>Bacteria</taxon>
        <taxon>Bacillati</taxon>
        <taxon>Actinomycetota</taxon>
        <taxon>Actinomycetes</taxon>
        <taxon>Kitasatosporales</taxon>
        <taxon>Streptomycetaceae</taxon>
        <taxon>Streptacidiphilus</taxon>
    </lineage>
</organism>
<dbReference type="SUPFAM" id="SSF55729">
    <property type="entry name" value="Acyl-CoA N-acyltransferases (Nat)"/>
    <property type="match status" value="2"/>
</dbReference>
<gene>
    <name evidence="1" type="ORF">ACEZDG_00520</name>
</gene>
<proteinExistence type="predicted"/>
<dbReference type="PROSITE" id="PS51186">
    <property type="entry name" value="GNAT"/>
    <property type="match status" value="2"/>
</dbReference>
<name>A0ABV6V239_9ACTN</name>
<dbReference type="EC" id="2.3.1.-" evidence="1"/>
<keyword evidence="2" id="KW-1185">Reference proteome</keyword>
<dbReference type="Proteomes" id="UP001592582">
    <property type="component" value="Unassembled WGS sequence"/>
</dbReference>
<dbReference type="Gene3D" id="3.40.630.30">
    <property type="match status" value="2"/>
</dbReference>
<keyword evidence="1" id="KW-0012">Acyltransferase</keyword>
<dbReference type="Pfam" id="PF00583">
    <property type="entry name" value="Acetyltransf_1"/>
    <property type="match status" value="2"/>
</dbReference>
<evidence type="ECO:0000313" key="1">
    <source>
        <dbReference type="EMBL" id="MFC1407762.1"/>
    </source>
</evidence>
<dbReference type="PANTHER" id="PTHR43420">
    <property type="entry name" value="ACETYLTRANSFERASE"/>
    <property type="match status" value="1"/>
</dbReference>
<dbReference type="GO" id="GO:0016746">
    <property type="term" value="F:acyltransferase activity"/>
    <property type="evidence" value="ECO:0007669"/>
    <property type="project" value="UniProtKB-KW"/>
</dbReference>
<dbReference type="CDD" id="cd04301">
    <property type="entry name" value="NAT_SF"/>
    <property type="match status" value="1"/>
</dbReference>
<sequence length="283" mass="29850">MTTTIRPSGPETATPGGGRSRGYDVCVNGRVVGGLTLSADGGAGPRSGGISGLAVDRRDRGRGRGIIAVLAAEEVLRSWGCTRAEARVPAGLGEEAGLGLARTLGYTLRSTHMRKALPDQPPPLPEGSTGRPLRADEYGSWLAAETQGYLGELVAHGLSFEEAGAKAYADHAELLPQGLDTPDTVLSLLESGDAGPVGSIWVHTRFRELPDGTPLAWVFDIVVDEAQRGRGHGRALMLLAERECLARGVGQLGLNVFADNRTAQRLYASLGYTPFLHVLHKAL</sequence>
<accession>A0ABV6V239</accession>
<dbReference type="EMBL" id="JBHEZX010000001">
    <property type="protein sequence ID" value="MFC1407762.1"/>
    <property type="molecule type" value="Genomic_DNA"/>
</dbReference>
<evidence type="ECO:0000313" key="2">
    <source>
        <dbReference type="Proteomes" id="UP001592582"/>
    </source>
</evidence>
<dbReference type="InterPro" id="IPR000182">
    <property type="entry name" value="GNAT_dom"/>
</dbReference>
<dbReference type="PANTHER" id="PTHR43420:SF44">
    <property type="entry name" value="ACETYLTRANSFERASE YPEA"/>
    <property type="match status" value="1"/>
</dbReference>
<reference evidence="1 2" key="1">
    <citation type="submission" date="2024-09" db="EMBL/GenBank/DDBJ databases">
        <authorList>
            <person name="Lee S.D."/>
        </authorList>
    </citation>
    <scope>NUCLEOTIDE SEQUENCE [LARGE SCALE GENOMIC DNA]</scope>
    <source>
        <strain evidence="1 2">N1-1</strain>
    </source>
</reference>
<dbReference type="InterPro" id="IPR016181">
    <property type="entry name" value="Acyl_CoA_acyltransferase"/>
</dbReference>
<comment type="caution">
    <text evidence="1">The sequence shown here is derived from an EMBL/GenBank/DDBJ whole genome shotgun (WGS) entry which is preliminary data.</text>
</comment>
<protein>
    <submittedName>
        <fullName evidence="1">GNAT family N-acetyltransferase</fullName>
        <ecNumber evidence="1">2.3.1.-</ecNumber>
    </submittedName>
</protein>